<dbReference type="Pfam" id="PF21090">
    <property type="entry name" value="P-loop_SecA"/>
    <property type="match status" value="1"/>
</dbReference>
<organism evidence="6 7">
    <name type="scientific">Ceratodon purpureus</name>
    <name type="common">Fire moss</name>
    <name type="synonym">Dicranum purpureum</name>
    <dbReference type="NCBI Taxonomy" id="3225"/>
    <lineage>
        <taxon>Eukaryota</taxon>
        <taxon>Viridiplantae</taxon>
        <taxon>Streptophyta</taxon>
        <taxon>Embryophyta</taxon>
        <taxon>Bryophyta</taxon>
        <taxon>Bryophytina</taxon>
        <taxon>Bryopsida</taxon>
        <taxon>Dicranidae</taxon>
        <taxon>Pseudoditrichales</taxon>
        <taxon>Ditrichaceae</taxon>
        <taxon>Ceratodon</taxon>
    </lineage>
</organism>
<feature type="compositionally biased region" description="Acidic residues" evidence="4">
    <location>
        <begin position="881"/>
        <end position="914"/>
    </location>
</feature>
<dbReference type="Gene3D" id="3.40.50.300">
    <property type="entry name" value="P-loop containing nucleotide triphosphate hydrolases"/>
    <property type="match status" value="1"/>
</dbReference>
<feature type="compositionally biased region" description="Low complexity" evidence="4">
    <location>
        <begin position="8"/>
        <end position="26"/>
    </location>
</feature>
<sequence>MDDDESGGSDFNSSDGGSGSWSPSPSHRANQHVPNREGLHFLPLKSWSSGGYGRMEPKQLLSNDFYTRQFAQQRPEDSDENFEEESDEEGDKLEVQRQHQGHVGVDREDGGLESDYDGESDYNGVYEETQLLEQYNAAHYSKVDHEEKLRCREQAELPYSTDNNRQKLRAKPAYEETQLLENYDFGAHGHAQHEKGGNSRDLQTLQHEKVDSDAETADEGEPTEAVESDASSEDEATTSRQDQQEGAWKEKPNSRFRQERMCEFDMDLNVSLEEEMDCEYYGEPRNYNSQVVHTETQLVQNTEAQSVPNIETQLVPNTETQLVCDTFRGWQCDTQLVSTTGKEFLDNISTSYTKAAATDAKELPYAANPSSSFCRELPSLTTESKLKAIPSASEASEGSPFQSCVGTIHAESMRMAAMQPLTWFPKVKLDDHIFRSSKSYPLFRNRREAGKSDHRGEHFSCEPEWMRDYGSKGDSSMKKNLVEIIGAPVLSSGQEFAVSKDNKLSGMLSSVQGDATEQVWNKGRGDSLFGTSNTPGSSYKGTTGKTGIGSRFLQIESALPRRSSFGPRLPSPTGSMNYLDSMEPGDEVQAQALDMVDKLVWLNTADATPESPPRKYKKSFSGLPPASSTLTNPALQVFEFEDTPLTKGEKTYGDLSLIKEIQAGWKKKAEQNHLALTARKGKEKEAASLPEGERLSKLLTESDLDKICEPRLPFDGATTKRLSAKLQGKSDGSPDAASAKSSPFAQERVTGFRGDNASNETRKLRGNLAEHVEVTDDDLLNVVGIGKQRPRRGVKLDELVEQNRDQGEGEGKVLDGAQVLTRRRSQVTRNRRENIRVPGSPEGTSLMDGEMENNPSTSRKRRSLNYMLRDRNPKKARSMVEEDEEEDQNEQDEEDENEEVEEDENEEEEEDQNEANENMDSVPSSPASSDADPTVRLVGTTSVERSGSHSKQLAERSIPHQVLNAKLENVEGEAEIMDQHFTDEVPAKGKKRRRNLEVLKLLAGDDIGDILDDGVKTRSLRQLRRRGNDDKRTEPFSSALVQKRLRSVRRGSGGMQGVPKISTVDDECDLRNEVEQDPSTSTWSAAFQGDSDDEEQEVNDVSSPETSDQGDIHIDLPLANADVGRSRMTRTRSIADVSSPPTPVLQPVPFPLVTGRRGRGAVVKPEIVEECPNPSFVLPPAGKGLRMRTVRKRRDPQMLAGPSEDLMEFVPERSASVSTEGSLRTRRGTNVSVLFSHGLSEDTMKKQRKIVERLDGKVTKKAADCTHFVAEKFVRTGNMLEAMAAGKFVVTFAWLENCQLANCFVEERNFLLQDEKKERELGFSMRATILAAQHRPLLQGVRILLTPNINPKPQAIAAIVQAAGGQVVEDYEGPAPDGQNEGFCIVIANEEDLGICVPFLDQGAKVYKSELILSGIISHHLDFSKHILFENYRSGRRRGRLT</sequence>
<gene>
    <name evidence="6" type="ORF">KC19_2G275700</name>
</gene>
<dbReference type="Pfam" id="PF16589">
    <property type="entry name" value="BRCT_2"/>
    <property type="match status" value="1"/>
</dbReference>
<comment type="caution">
    <text evidence="6">The sequence shown here is derived from an EMBL/GenBank/DDBJ whole genome shotgun (WGS) entry which is preliminary data.</text>
</comment>
<dbReference type="CDD" id="cd18432">
    <property type="entry name" value="BRCT_PAXIP1_rpt6_like"/>
    <property type="match status" value="1"/>
</dbReference>
<feature type="region of interest" description="Disordered" evidence="4">
    <location>
        <begin position="522"/>
        <end position="545"/>
    </location>
</feature>
<dbReference type="PROSITE" id="PS50172">
    <property type="entry name" value="BRCT"/>
    <property type="match status" value="1"/>
</dbReference>
<dbReference type="InterPro" id="IPR027417">
    <property type="entry name" value="P-loop_NTPase"/>
</dbReference>
<dbReference type="Pfam" id="PF16770">
    <property type="entry name" value="RTT107_BRCT_5"/>
    <property type="match status" value="1"/>
</dbReference>
<feature type="compositionally biased region" description="Polar residues" evidence="4">
    <location>
        <begin position="939"/>
        <end position="951"/>
    </location>
</feature>
<dbReference type="InterPro" id="IPR001357">
    <property type="entry name" value="BRCT_dom"/>
</dbReference>
<evidence type="ECO:0000256" key="1">
    <source>
        <dbReference type="ARBA" id="ARBA00004123"/>
    </source>
</evidence>
<dbReference type="SMART" id="SM00292">
    <property type="entry name" value="BRCT"/>
    <property type="match status" value="2"/>
</dbReference>
<dbReference type="PANTHER" id="PTHR23196:SF1">
    <property type="entry name" value="PAX-INTERACTING PROTEIN 1"/>
    <property type="match status" value="1"/>
</dbReference>
<evidence type="ECO:0000256" key="2">
    <source>
        <dbReference type="ARBA" id="ARBA00022763"/>
    </source>
</evidence>
<dbReference type="GO" id="GO:0005634">
    <property type="term" value="C:nucleus"/>
    <property type="evidence" value="ECO:0007669"/>
    <property type="project" value="UniProtKB-SubCell"/>
</dbReference>
<feature type="compositionally biased region" description="Polar residues" evidence="4">
    <location>
        <begin position="60"/>
        <end position="72"/>
    </location>
</feature>
<dbReference type="Proteomes" id="UP000822688">
    <property type="component" value="Chromosome 2"/>
</dbReference>
<dbReference type="EMBL" id="CM026422">
    <property type="protein sequence ID" value="KAG0588880.1"/>
    <property type="molecule type" value="Genomic_DNA"/>
</dbReference>
<feature type="region of interest" description="Disordered" evidence="4">
    <location>
        <begin position="154"/>
        <end position="254"/>
    </location>
</feature>
<proteinExistence type="predicted"/>
<feature type="compositionally biased region" description="Acidic residues" evidence="4">
    <location>
        <begin position="77"/>
        <end position="91"/>
    </location>
</feature>
<evidence type="ECO:0000259" key="5">
    <source>
        <dbReference type="PROSITE" id="PS50172"/>
    </source>
</evidence>
<evidence type="ECO:0000256" key="3">
    <source>
        <dbReference type="ARBA" id="ARBA00023242"/>
    </source>
</evidence>
<dbReference type="Gene3D" id="3.40.50.10190">
    <property type="entry name" value="BRCT domain"/>
    <property type="match status" value="2"/>
</dbReference>
<feature type="region of interest" description="Disordered" evidence="4">
    <location>
        <begin position="823"/>
        <end position="957"/>
    </location>
</feature>
<feature type="compositionally biased region" description="Polar residues" evidence="4">
    <location>
        <begin position="1099"/>
        <end position="1109"/>
    </location>
</feature>
<protein>
    <recommendedName>
        <fullName evidence="5">BRCT domain-containing protein</fullName>
    </recommendedName>
</protein>
<dbReference type="SUPFAM" id="SSF52113">
    <property type="entry name" value="BRCT domain"/>
    <property type="match status" value="1"/>
</dbReference>
<keyword evidence="2" id="KW-0227">DNA damage</keyword>
<dbReference type="InterPro" id="IPR051579">
    <property type="entry name" value="DDR_Transcriptional_Reg"/>
</dbReference>
<dbReference type="InterPro" id="IPR044722">
    <property type="entry name" value="SecA_SF2_C"/>
</dbReference>
<feature type="region of interest" description="Disordered" evidence="4">
    <location>
        <begin position="725"/>
        <end position="744"/>
    </location>
</feature>
<feature type="compositionally biased region" description="Acidic residues" evidence="4">
    <location>
        <begin position="111"/>
        <end position="120"/>
    </location>
</feature>
<evidence type="ECO:0000313" key="7">
    <source>
        <dbReference type="Proteomes" id="UP000822688"/>
    </source>
</evidence>
<name>A0A8T0IYS8_CERPU</name>
<feature type="compositionally biased region" description="Acidic residues" evidence="4">
    <location>
        <begin position="213"/>
        <end position="236"/>
    </location>
</feature>
<evidence type="ECO:0000313" key="6">
    <source>
        <dbReference type="EMBL" id="KAG0588880.1"/>
    </source>
</evidence>
<keyword evidence="3" id="KW-0539">Nucleus</keyword>
<comment type="subcellular location">
    <subcellularLocation>
        <location evidence="1">Nucleus</location>
    </subcellularLocation>
</comment>
<feature type="region of interest" description="Disordered" evidence="4">
    <location>
        <begin position="1072"/>
        <end position="1125"/>
    </location>
</feature>
<feature type="compositionally biased region" description="Low complexity" evidence="4">
    <location>
        <begin position="536"/>
        <end position="545"/>
    </location>
</feature>
<feature type="region of interest" description="Disordered" evidence="4">
    <location>
        <begin position="1"/>
        <end position="125"/>
    </location>
</feature>
<dbReference type="PANTHER" id="PTHR23196">
    <property type="entry name" value="PAX TRANSCRIPTION ACTIVATION DOMAIN INTERACTING PROTEIN"/>
    <property type="match status" value="1"/>
</dbReference>
<dbReference type="GO" id="GO:0006974">
    <property type="term" value="P:DNA damage response"/>
    <property type="evidence" value="ECO:0007669"/>
    <property type="project" value="UniProtKB-KW"/>
</dbReference>
<keyword evidence="7" id="KW-1185">Reference proteome</keyword>
<feature type="compositionally biased region" description="Low complexity" evidence="4">
    <location>
        <begin position="915"/>
        <end position="932"/>
    </location>
</feature>
<feature type="domain" description="BRCT" evidence="5">
    <location>
        <begin position="1229"/>
        <end position="1312"/>
    </location>
</feature>
<dbReference type="InterPro" id="IPR036420">
    <property type="entry name" value="BRCT_dom_sf"/>
</dbReference>
<evidence type="ECO:0000256" key="4">
    <source>
        <dbReference type="SAM" id="MobiDB-lite"/>
    </source>
</evidence>
<accession>A0A8T0IYS8</accession>
<dbReference type="CDD" id="cd17744">
    <property type="entry name" value="BRCT_MDC1_rpt1"/>
    <property type="match status" value="1"/>
</dbReference>
<reference evidence="6" key="1">
    <citation type="submission" date="2020-06" db="EMBL/GenBank/DDBJ databases">
        <title>WGS assembly of Ceratodon purpureus strain R40.</title>
        <authorList>
            <person name="Carey S.B."/>
            <person name="Jenkins J."/>
            <person name="Shu S."/>
            <person name="Lovell J.T."/>
            <person name="Sreedasyam A."/>
            <person name="Maumus F."/>
            <person name="Tiley G.P."/>
            <person name="Fernandez-Pozo N."/>
            <person name="Barry K."/>
            <person name="Chen C."/>
            <person name="Wang M."/>
            <person name="Lipzen A."/>
            <person name="Daum C."/>
            <person name="Saski C.A."/>
            <person name="Payton A.C."/>
            <person name="Mcbreen J.C."/>
            <person name="Conrad R.E."/>
            <person name="Kollar L.M."/>
            <person name="Olsson S."/>
            <person name="Huttunen S."/>
            <person name="Landis J.B."/>
            <person name="Wickett N.J."/>
            <person name="Johnson M.G."/>
            <person name="Rensing S.A."/>
            <person name="Grimwood J."/>
            <person name="Schmutz J."/>
            <person name="Mcdaniel S.F."/>
        </authorList>
    </citation>
    <scope>NUCLEOTIDE SEQUENCE</scope>
    <source>
        <strain evidence="6">R40</strain>
    </source>
</reference>